<accession>A0AAT9UPX3</accession>
<reference evidence="1" key="1">
    <citation type="submission" date="2023-04" db="EMBL/GenBank/DDBJ databases">
        <title>Genomic characterization of avipoxvirus isolates from Andean condor (Vultur gryphus).</title>
        <authorList>
            <person name="Butt S.L."/>
            <person name="Do Nascimento G.M."/>
            <person name="Tripathy D.N."/>
            <person name="Diel D.G."/>
        </authorList>
    </citation>
    <scope>NUCLEOTIDE SEQUENCE</scope>
    <source>
        <strain evidence="1">CDPV99</strain>
    </source>
</reference>
<protein>
    <submittedName>
        <fullName evidence="1">Non structural virulence protein</fullName>
    </submittedName>
</protein>
<gene>
    <name evidence="1" type="ORF">CDPV99-084</name>
</gene>
<sequence length="397" mass="46975">MLSMKVLDIKKEYSFTRYLDEKFLDKAYIKKNSQLLDKLNRFGCLKDIEIVKYDADSRYNTICLKKYNIVVIILNLPYRSDIVNVKVSKCNKYIRNAKLSITSYLVIRSNTDFFIHISCKAGDNVRRCLKFLDGLDEKITLLMCYYYRDDPIKCMSFSNRFVLIGNYITKWYITRKKTKILHGCVNRITRNTVTYDYYLDSNNVNIMSDTIIKVKDYNITVSLMFTTMKSIKKDNCLLQALRWPLGKPSLTFFKLWYMTEGALNYNRNIRYIQRLIQNIVGRKITKDFQLGDALVAAFGVVRKQANKLGVECKRISFNNLWKDISLIQIVRYNKLVNKRKKKEQKNIVDNTELDYPIIINPWMIDISKEIELCEELKLNILDKVKWSYDWPSLKTVI</sequence>
<dbReference type="InterPro" id="IPR039434">
    <property type="entry name" value="NSs-like"/>
</dbReference>
<dbReference type="EMBL" id="OQ865376">
    <property type="protein sequence ID" value="WHV01200.1"/>
    <property type="molecule type" value="Genomic_DNA"/>
</dbReference>
<organism evidence="1">
    <name type="scientific">Condorpox virus</name>
    <dbReference type="NCBI Taxonomy" id="3049970"/>
    <lineage>
        <taxon>Viruses</taxon>
        <taxon>Varidnaviria</taxon>
        <taxon>Bamfordvirae</taxon>
        <taxon>Nucleocytoviricota</taxon>
        <taxon>Pokkesviricetes</taxon>
        <taxon>Chitovirales</taxon>
        <taxon>Poxviridae</taxon>
        <taxon>Chordopoxvirinae</taxon>
        <taxon>Avipoxvirus</taxon>
    </lineage>
</organism>
<dbReference type="Pfam" id="PF11073">
    <property type="entry name" value="NSs"/>
    <property type="match status" value="1"/>
</dbReference>
<proteinExistence type="predicted"/>
<name>A0AAT9UPX3_9POXV</name>
<evidence type="ECO:0000313" key="1">
    <source>
        <dbReference type="EMBL" id="WHV01200.1"/>
    </source>
</evidence>